<dbReference type="PIRSF" id="PIRSF006268">
    <property type="entry name" value="ApbE"/>
    <property type="match status" value="1"/>
</dbReference>
<evidence type="ECO:0000256" key="9">
    <source>
        <dbReference type="ARBA" id="ARBA00031306"/>
    </source>
</evidence>
<keyword evidence="7" id="KW-0274">FAD</keyword>
<proteinExistence type="predicted"/>
<dbReference type="AlphaFoldDB" id="A0A6J6FT09"/>
<evidence type="ECO:0000256" key="3">
    <source>
        <dbReference type="ARBA" id="ARBA00016337"/>
    </source>
</evidence>
<evidence type="ECO:0000256" key="5">
    <source>
        <dbReference type="ARBA" id="ARBA00022679"/>
    </source>
</evidence>
<dbReference type="EMBL" id="CAEZUE010000062">
    <property type="protein sequence ID" value="CAB4592186.1"/>
    <property type="molecule type" value="Genomic_DNA"/>
</dbReference>
<dbReference type="GO" id="GO:0016740">
    <property type="term" value="F:transferase activity"/>
    <property type="evidence" value="ECO:0007669"/>
    <property type="project" value="UniProtKB-KW"/>
</dbReference>
<accession>A0A6J6FT09</accession>
<dbReference type="SUPFAM" id="SSF143631">
    <property type="entry name" value="ApbE-like"/>
    <property type="match status" value="1"/>
</dbReference>
<evidence type="ECO:0000256" key="2">
    <source>
        <dbReference type="ARBA" id="ARBA00011955"/>
    </source>
</evidence>
<evidence type="ECO:0000256" key="8">
    <source>
        <dbReference type="ARBA" id="ARBA00022842"/>
    </source>
</evidence>
<keyword evidence="5" id="KW-0808">Transferase</keyword>
<gene>
    <name evidence="11" type="ORF">UFOPK1788_00592</name>
</gene>
<keyword evidence="6" id="KW-0479">Metal-binding</keyword>
<dbReference type="EC" id="2.7.1.180" evidence="2"/>
<evidence type="ECO:0000256" key="1">
    <source>
        <dbReference type="ARBA" id="ARBA00001946"/>
    </source>
</evidence>
<evidence type="ECO:0000256" key="4">
    <source>
        <dbReference type="ARBA" id="ARBA00022630"/>
    </source>
</evidence>
<dbReference type="GO" id="GO:0046872">
    <property type="term" value="F:metal ion binding"/>
    <property type="evidence" value="ECO:0007669"/>
    <property type="project" value="UniProtKB-KW"/>
</dbReference>
<evidence type="ECO:0000256" key="10">
    <source>
        <dbReference type="ARBA" id="ARBA00048540"/>
    </source>
</evidence>
<dbReference type="Pfam" id="PF02424">
    <property type="entry name" value="ApbE"/>
    <property type="match status" value="1"/>
</dbReference>
<dbReference type="PANTHER" id="PTHR30040:SF2">
    <property type="entry name" value="FAD:PROTEIN FMN TRANSFERASE"/>
    <property type="match status" value="1"/>
</dbReference>
<protein>
    <recommendedName>
        <fullName evidence="3">FAD:protein FMN transferase</fullName>
        <ecNumber evidence="2">2.7.1.180</ecNumber>
    </recommendedName>
    <alternativeName>
        <fullName evidence="9">Flavin transferase</fullName>
    </alternativeName>
</protein>
<evidence type="ECO:0000313" key="11">
    <source>
        <dbReference type="EMBL" id="CAB4592186.1"/>
    </source>
</evidence>
<name>A0A6J6FT09_9ZZZZ</name>
<keyword evidence="8" id="KW-0460">Magnesium</keyword>
<dbReference type="PANTHER" id="PTHR30040">
    <property type="entry name" value="THIAMINE BIOSYNTHESIS LIPOPROTEIN APBE"/>
    <property type="match status" value="1"/>
</dbReference>
<dbReference type="InterPro" id="IPR003374">
    <property type="entry name" value="ApbE-like_sf"/>
</dbReference>
<keyword evidence="4" id="KW-0285">Flavoprotein</keyword>
<evidence type="ECO:0000256" key="6">
    <source>
        <dbReference type="ARBA" id="ARBA00022723"/>
    </source>
</evidence>
<evidence type="ECO:0000256" key="7">
    <source>
        <dbReference type="ARBA" id="ARBA00022827"/>
    </source>
</evidence>
<dbReference type="InterPro" id="IPR024932">
    <property type="entry name" value="ApbE"/>
</dbReference>
<organism evidence="11">
    <name type="scientific">freshwater metagenome</name>
    <dbReference type="NCBI Taxonomy" id="449393"/>
    <lineage>
        <taxon>unclassified sequences</taxon>
        <taxon>metagenomes</taxon>
        <taxon>ecological metagenomes</taxon>
    </lineage>
</organism>
<reference evidence="11" key="1">
    <citation type="submission" date="2020-05" db="EMBL/GenBank/DDBJ databases">
        <authorList>
            <person name="Chiriac C."/>
            <person name="Salcher M."/>
            <person name="Ghai R."/>
            <person name="Kavagutti S V."/>
        </authorList>
    </citation>
    <scope>NUCLEOTIDE SEQUENCE</scope>
</reference>
<comment type="cofactor">
    <cofactor evidence="1">
        <name>Mg(2+)</name>
        <dbReference type="ChEBI" id="CHEBI:18420"/>
    </cofactor>
</comment>
<dbReference type="Gene3D" id="3.10.520.10">
    <property type="entry name" value="ApbE-like domains"/>
    <property type="match status" value="1"/>
</dbReference>
<comment type="catalytic activity">
    <reaction evidence="10">
        <text>L-threonyl-[protein] + FAD = FMN-L-threonyl-[protein] + AMP + H(+)</text>
        <dbReference type="Rhea" id="RHEA:36847"/>
        <dbReference type="Rhea" id="RHEA-COMP:11060"/>
        <dbReference type="Rhea" id="RHEA-COMP:11061"/>
        <dbReference type="ChEBI" id="CHEBI:15378"/>
        <dbReference type="ChEBI" id="CHEBI:30013"/>
        <dbReference type="ChEBI" id="CHEBI:57692"/>
        <dbReference type="ChEBI" id="CHEBI:74257"/>
        <dbReference type="ChEBI" id="CHEBI:456215"/>
        <dbReference type="EC" id="2.7.1.180"/>
    </reaction>
</comment>
<sequence>MADHSDRAFDSIVSDALRAGYGGEGIVSTHSFAVMGTTANTVLVGGTEDMNRELESATREIERLWTRFSRDSDIQRLNWAEGEATTVSPLTVTLVMEMLAAAALTEGEYDPTILPRLIAGGYDVSRVDASRVTQLPASAVWPIDVSTTTISGTTITLPRGATLDPGGVGKGLAADILAARALELGALGALIEIGGDVRIVGTPPDNSRWRIGIENPFVTGEHSAVINLVDGAVATSSVLKRTWTKDDEERHHLIDPATGESMKSEIVSVSVIAVSASIAEVVATCGFIRADFLTWAPTLGTAALLLFRDGSRAETTNWKDYS</sequence>